<dbReference type="InterPro" id="IPR012910">
    <property type="entry name" value="Plug_dom"/>
</dbReference>
<dbReference type="InterPro" id="IPR039426">
    <property type="entry name" value="TonB-dep_rcpt-like"/>
</dbReference>
<dbReference type="InterPro" id="IPR037066">
    <property type="entry name" value="Plug_dom_sf"/>
</dbReference>
<evidence type="ECO:0000313" key="17">
    <source>
        <dbReference type="Proteomes" id="UP000475582"/>
    </source>
</evidence>
<comment type="caution">
    <text evidence="16">The sequence shown here is derived from an EMBL/GenBank/DDBJ whole genome shotgun (WGS) entry which is preliminary data.</text>
</comment>
<keyword evidence="7" id="KW-0408">Iron</keyword>
<dbReference type="GO" id="GO:0006826">
    <property type="term" value="P:iron ion transport"/>
    <property type="evidence" value="ECO:0007669"/>
    <property type="project" value="UniProtKB-KW"/>
</dbReference>
<dbReference type="Gene3D" id="2.40.170.20">
    <property type="entry name" value="TonB-dependent receptor, beta-barrel domain"/>
    <property type="match status" value="1"/>
</dbReference>
<evidence type="ECO:0000256" key="12">
    <source>
        <dbReference type="PROSITE-ProRule" id="PRU01360"/>
    </source>
</evidence>
<reference evidence="16 17" key="1">
    <citation type="submission" date="2019-11" db="EMBL/GenBank/DDBJ databases">
        <title>Type strains purchased from KCTC, JCM and DSMZ.</title>
        <authorList>
            <person name="Lu H."/>
        </authorList>
    </citation>
    <scope>NUCLEOTIDE SEQUENCE [LARGE SCALE GENOMIC DNA]</scope>
    <source>
        <strain evidence="16 17">KCTC 22382</strain>
    </source>
</reference>
<dbReference type="InterPro" id="IPR011662">
    <property type="entry name" value="Secretin/TonB_short_N"/>
</dbReference>
<dbReference type="EMBL" id="WNKY01000001">
    <property type="protein sequence ID" value="MTV36053.1"/>
    <property type="molecule type" value="Genomic_DNA"/>
</dbReference>
<evidence type="ECO:0000256" key="11">
    <source>
        <dbReference type="ARBA" id="ARBA00023237"/>
    </source>
</evidence>
<gene>
    <name evidence="16" type="ORF">GM676_00450</name>
</gene>
<keyword evidence="3 12" id="KW-0813">Transport</keyword>
<dbReference type="InterPro" id="IPR000531">
    <property type="entry name" value="Beta-barrel_TonB"/>
</dbReference>
<dbReference type="OrthoDB" id="5476657at2"/>
<protein>
    <submittedName>
        <fullName evidence="16">TonB-dependent receptor</fullName>
    </submittedName>
</protein>
<keyword evidence="5" id="KW-0410">Iron transport</keyword>
<evidence type="ECO:0000313" key="16">
    <source>
        <dbReference type="EMBL" id="MTV36053.1"/>
    </source>
</evidence>
<accession>A0A6L6PB80</accession>
<dbReference type="Gene3D" id="3.55.50.30">
    <property type="match status" value="1"/>
</dbReference>
<evidence type="ECO:0000256" key="2">
    <source>
        <dbReference type="ARBA" id="ARBA00009810"/>
    </source>
</evidence>
<proteinExistence type="inferred from homology"/>
<evidence type="ECO:0000256" key="1">
    <source>
        <dbReference type="ARBA" id="ARBA00004571"/>
    </source>
</evidence>
<evidence type="ECO:0000256" key="9">
    <source>
        <dbReference type="ARBA" id="ARBA00023136"/>
    </source>
</evidence>
<name>A0A6L6PB80_9BURK</name>
<evidence type="ECO:0000256" key="3">
    <source>
        <dbReference type="ARBA" id="ARBA00022448"/>
    </source>
</evidence>
<comment type="subcellular location">
    <subcellularLocation>
        <location evidence="1 12">Cell outer membrane</location>
        <topology evidence="1 12">Multi-pass membrane protein</topology>
    </subcellularLocation>
</comment>
<evidence type="ECO:0000256" key="8">
    <source>
        <dbReference type="ARBA" id="ARBA00023077"/>
    </source>
</evidence>
<dbReference type="Pfam" id="PF00593">
    <property type="entry name" value="TonB_dep_Rec_b-barrel"/>
    <property type="match status" value="1"/>
</dbReference>
<evidence type="ECO:0000256" key="5">
    <source>
        <dbReference type="ARBA" id="ARBA00022496"/>
    </source>
</evidence>
<dbReference type="Gene3D" id="2.170.130.10">
    <property type="entry name" value="TonB-dependent receptor, plug domain"/>
    <property type="match status" value="1"/>
</dbReference>
<keyword evidence="9 12" id="KW-0472">Membrane</keyword>
<dbReference type="SMART" id="SM00965">
    <property type="entry name" value="STN"/>
    <property type="match status" value="1"/>
</dbReference>
<keyword evidence="11 12" id="KW-0998">Cell outer membrane</keyword>
<keyword evidence="5" id="KW-0406">Ion transport</keyword>
<evidence type="ECO:0000256" key="6">
    <source>
        <dbReference type="ARBA" id="ARBA00022692"/>
    </source>
</evidence>
<dbReference type="InterPro" id="IPR036942">
    <property type="entry name" value="Beta-barrel_TonB_sf"/>
</dbReference>
<dbReference type="NCBIfam" id="TIGR01782">
    <property type="entry name" value="TonB-Xanth-Caul"/>
    <property type="match status" value="1"/>
</dbReference>
<dbReference type="PANTHER" id="PTHR40980:SF3">
    <property type="entry name" value="TONB-DEPENDENT RECEPTOR-LIKE BETA-BARREL DOMAIN-CONTAINING PROTEIN"/>
    <property type="match status" value="1"/>
</dbReference>
<dbReference type="Pfam" id="PF07715">
    <property type="entry name" value="Plug"/>
    <property type="match status" value="1"/>
</dbReference>
<keyword evidence="14" id="KW-0732">Signal</keyword>
<keyword evidence="17" id="KW-1185">Reference proteome</keyword>
<dbReference type="PANTHER" id="PTHR40980">
    <property type="entry name" value="PLUG DOMAIN-CONTAINING PROTEIN"/>
    <property type="match status" value="1"/>
</dbReference>
<dbReference type="AlphaFoldDB" id="A0A6L6PB80"/>
<dbReference type="SUPFAM" id="SSF56935">
    <property type="entry name" value="Porins"/>
    <property type="match status" value="1"/>
</dbReference>
<keyword evidence="4 12" id="KW-1134">Transmembrane beta strand</keyword>
<evidence type="ECO:0000256" key="4">
    <source>
        <dbReference type="ARBA" id="ARBA00022452"/>
    </source>
</evidence>
<keyword evidence="8 13" id="KW-0798">TonB box</keyword>
<dbReference type="PROSITE" id="PS52016">
    <property type="entry name" value="TONB_DEPENDENT_REC_3"/>
    <property type="match status" value="1"/>
</dbReference>
<comment type="similarity">
    <text evidence="2 12 13">Belongs to the TonB-dependent receptor family.</text>
</comment>
<keyword evidence="6 12" id="KW-0812">Transmembrane</keyword>
<feature type="signal peptide" evidence="14">
    <location>
        <begin position="1"/>
        <end position="30"/>
    </location>
</feature>
<dbReference type="Proteomes" id="UP000475582">
    <property type="component" value="Unassembled WGS sequence"/>
</dbReference>
<sequence length="1006" mass="107844">MRMMETHHCGRVAAVVLGLSIVAVSQTTHAQETRKQFSIAAGPAVRSITEFAKQAAINVLASGENLEGIQTQEVRGTLTVSEALEKLLSGTSLTHRVNTSGAVFILSTARPQIGDKANDSIRENKMIATVPLQRRATCCAVMLALGGAGASYAQTSGDTAAAPDGAAARPDESAVVVVTGLRASLQSARNKKRDNDAISDSIVAEDIGKLPDQNIAEAAQRISGVQLQRYKEEGASIAIRGLAQTKIVLNGLEVFGAGGEYNGRNFGLEDLPAEVLAGIEVAKSSSANEIEGGLGGYVNVRTRQPFDFKGTTATVSAKATDFLMAPGFGSQVKGQFSALGGTRWQSGVGEMGVLLNVAHTESAFGIAEDEVQRTQAGANYAGSGKTVTYPIGIFTGNGHHGDRKRDVIIGSYQWRPSQDLALNANYVGIDYLERDNFQTARFYTGTPGAAYTLWGDKNSDGSDNLKTGTFTGNSLTDTSVIGDEHRKSKLFDIGGRWSNGGPLTVKARVAHNETSVVNTLYEWGINASVPNMTLTMNDGSASHVAVSGVDLSDPAVYHPNYLLAIHLDGTQRNTASTVDANYKFDDSFLRSVDFGLRVNDYTRHSFGFVNFYCIDGCNSSRTLAGVDPGLLRQVPGAESRDVGAYWTYTSAAVRQQAALRALYGLPAGETNTPDQDQLNNEKTMAAYVKLNYETAVASLPVTGNVGVRYIETRLHGESYGADVSGTQVLQTSDSKRHDLLPSFNANVALRDDLALRLAASRTLGQVNFAYLGTAVSITNQVQHDARAGNPALQPYKSTNYDLSLEHYFGANGLAYLGVFGKTVDGFVQTVAEQRVINGETYNVSTYRSAGTSKIKGLEIGYQQFFDRLPQPFNGLGIQTNYTYVDSKAPSAVEGQTVPLQGLSKNSYNLVGMYERGRVKARLAYNYRSGFVVSTSSSGAQGVPIFAKAMGTLDFSLGYDFTKQLSVVLDGVNILGAHSEQYYGTSHNQMNYLPLNKRIGVQARYTF</sequence>
<evidence type="ECO:0000259" key="15">
    <source>
        <dbReference type="SMART" id="SM00965"/>
    </source>
</evidence>
<evidence type="ECO:0000256" key="10">
    <source>
        <dbReference type="ARBA" id="ARBA00023170"/>
    </source>
</evidence>
<evidence type="ECO:0000256" key="13">
    <source>
        <dbReference type="RuleBase" id="RU003357"/>
    </source>
</evidence>
<evidence type="ECO:0000256" key="7">
    <source>
        <dbReference type="ARBA" id="ARBA00023004"/>
    </source>
</evidence>
<evidence type="ECO:0000256" key="14">
    <source>
        <dbReference type="SAM" id="SignalP"/>
    </source>
</evidence>
<dbReference type="GO" id="GO:0009279">
    <property type="term" value="C:cell outer membrane"/>
    <property type="evidence" value="ECO:0007669"/>
    <property type="project" value="UniProtKB-SubCell"/>
</dbReference>
<organism evidence="16 17">
    <name type="scientific">Duganella radicis</name>
    <dbReference type="NCBI Taxonomy" id="551988"/>
    <lineage>
        <taxon>Bacteria</taxon>
        <taxon>Pseudomonadati</taxon>
        <taxon>Pseudomonadota</taxon>
        <taxon>Betaproteobacteria</taxon>
        <taxon>Burkholderiales</taxon>
        <taxon>Oxalobacteraceae</taxon>
        <taxon>Telluria group</taxon>
        <taxon>Duganella</taxon>
    </lineage>
</organism>
<feature type="chain" id="PRO_5026692616" evidence="14">
    <location>
        <begin position="31"/>
        <end position="1006"/>
    </location>
</feature>
<feature type="domain" description="Secretin/TonB short N-terminal" evidence="15">
    <location>
        <begin position="57"/>
        <end position="109"/>
    </location>
</feature>
<keyword evidence="10 16" id="KW-0675">Receptor</keyword>
<dbReference type="InterPro" id="IPR010104">
    <property type="entry name" value="TonB_rcpt_bac"/>
</dbReference>